<organism evidence="2 3">
    <name type="scientific">Comamonas faecalis</name>
    <dbReference type="NCBI Taxonomy" id="1387849"/>
    <lineage>
        <taxon>Bacteria</taxon>
        <taxon>Pseudomonadati</taxon>
        <taxon>Pseudomonadota</taxon>
        <taxon>Betaproteobacteria</taxon>
        <taxon>Burkholderiales</taxon>
        <taxon>Comamonadaceae</taxon>
        <taxon>Comamonas</taxon>
    </lineage>
</organism>
<dbReference type="EMBL" id="BAABBP010000024">
    <property type="protein sequence ID" value="GAA4000089.1"/>
    <property type="molecule type" value="Genomic_DNA"/>
</dbReference>
<keyword evidence="1" id="KW-0472">Membrane</keyword>
<reference evidence="3" key="1">
    <citation type="journal article" date="2019" name="Int. J. Syst. Evol. Microbiol.">
        <title>The Global Catalogue of Microorganisms (GCM) 10K type strain sequencing project: providing services to taxonomists for standard genome sequencing and annotation.</title>
        <authorList>
            <consortium name="The Broad Institute Genomics Platform"/>
            <consortium name="The Broad Institute Genome Sequencing Center for Infectious Disease"/>
            <person name="Wu L."/>
            <person name="Ma J."/>
        </authorList>
    </citation>
    <scope>NUCLEOTIDE SEQUENCE [LARGE SCALE GENOMIC DNA]</scope>
    <source>
        <strain evidence="3">JCM 17561</strain>
    </source>
</reference>
<dbReference type="Proteomes" id="UP001501627">
    <property type="component" value="Unassembled WGS sequence"/>
</dbReference>
<accession>A0ABP7RNJ9</accession>
<dbReference type="InterPro" id="IPR008407">
    <property type="entry name" value="Brnchd-chn_aa_trnsp_AzlD"/>
</dbReference>
<name>A0ABP7RNJ9_9BURK</name>
<keyword evidence="1" id="KW-1133">Transmembrane helix</keyword>
<dbReference type="RefSeq" id="WP_103043984.1">
    <property type="nucleotide sequence ID" value="NZ_BAABBP010000024.1"/>
</dbReference>
<proteinExistence type="predicted"/>
<keyword evidence="1" id="KW-0812">Transmembrane</keyword>
<evidence type="ECO:0000256" key="1">
    <source>
        <dbReference type="SAM" id="Phobius"/>
    </source>
</evidence>
<comment type="caution">
    <text evidence="2">The sequence shown here is derived from an EMBL/GenBank/DDBJ whole genome shotgun (WGS) entry which is preliminary data.</text>
</comment>
<protein>
    <submittedName>
        <fullName evidence="2">AzlD domain-containing protein</fullName>
    </submittedName>
</protein>
<feature type="transmembrane region" description="Helical" evidence="1">
    <location>
        <begin position="6"/>
        <end position="28"/>
    </location>
</feature>
<dbReference type="Pfam" id="PF05437">
    <property type="entry name" value="AzlD"/>
    <property type="match status" value="1"/>
</dbReference>
<sequence length="109" mass="11998">MTLADTLLAIAGLTVITFITRAFFMLPERELPLPDWLRRGLKYAPLAALAAVIAPELFMQQGELLATLADARLPALLAAMGFYFWRRSILGTIVAGMVVYLPLHIGLGW</sequence>
<evidence type="ECO:0000313" key="2">
    <source>
        <dbReference type="EMBL" id="GAA4000089.1"/>
    </source>
</evidence>
<gene>
    <name evidence="2" type="ORF">GCM10022279_24720</name>
</gene>
<evidence type="ECO:0000313" key="3">
    <source>
        <dbReference type="Proteomes" id="UP001501627"/>
    </source>
</evidence>
<keyword evidence="3" id="KW-1185">Reference proteome</keyword>
<feature type="transmembrane region" description="Helical" evidence="1">
    <location>
        <begin position="89"/>
        <end position="107"/>
    </location>
</feature>